<keyword evidence="7" id="KW-1133">Transmembrane helix</keyword>
<evidence type="ECO:0000313" key="9">
    <source>
        <dbReference type="EMBL" id="KAG0725399.1"/>
    </source>
</evidence>
<dbReference type="EC" id="2.4.1.-" evidence="7"/>
<evidence type="ECO:0000256" key="2">
    <source>
        <dbReference type="ARBA" id="ARBA00004922"/>
    </source>
</evidence>
<keyword evidence="4 7" id="KW-0328">Glycosyltransferase</keyword>
<dbReference type="GO" id="GO:0008417">
    <property type="term" value="F:fucosyltransferase activity"/>
    <property type="evidence" value="ECO:0007669"/>
    <property type="project" value="InterPro"/>
</dbReference>
<accession>A0A8J4YMM4</accession>
<comment type="subcellular location">
    <subcellularLocation>
        <location evidence="1">Golgi apparatus membrane</location>
        <topology evidence="1">Single-pass type II membrane protein</topology>
    </subcellularLocation>
    <subcellularLocation>
        <location evidence="7">Golgi apparatus</location>
        <location evidence="7">Golgi stack membrane</location>
        <topology evidence="7">Single-pass type II membrane protein</topology>
    </subcellularLocation>
</comment>
<comment type="caution">
    <text evidence="9">The sequence shown here is derived from an EMBL/GenBank/DDBJ whole genome shotgun (WGS) entry which is preliminary data.</text>
</comment>
<evidence type="ECO:0000256" key="7">
    <source>
        <dbReference type="RuleBase" id="RU003832"/>
    </source>
</evidence>
<comment type="pathway">
    <text evidence="2">Protein modification; protein glycosylation.</text>
</comment>
<keyword evidence="7" id="KW-0812">Transmembrane</keyword>
<keyword evidence="7" id="KW-0472">Membrane</keyword>
<dbReference type="AlphaFoldDB" id="A0A8J4YMM4"/>
<dbReference type="EMBL" id="JACEEZ010005639">
    <property type="protein sequence ID" value="KAG0725399.1"/>
    <property type="molecule type" value="Genomic_DNA"/>
</dbReference>
<keyword evidence="5 7" id="KW-0808">Transferase</keyword>
<evidence type="ECO:0000256" key="1">
    <source>
        <dbReference type="ARBA" id="ARBA00004323"/>
    </source>
</evidence>
<evidence type="ECO:0000313" key="10">
    <source>
        <dbReference type="Proteomes" id="UP000770661"/>
    </source>
</evidence>
<dbReference type="UniPathway" id="UPA00378"/>
<keyword evidence="10" id="KW-1185">Reference proteome</keyword>
<feature type="domain" description="Fucosyltransferase C-terminal" evidence="8">
    <location>
        <begin position="18"/>
        <end position="147"/>
    </location>
</feature>
<dbReference type="PANTHER" id="PTHR48438:SF1">
    <property type="entry name" value="ALPHA-(1,3)-FUCOSYLTRANSFERASE C-RELATED"/>
    <property type="match status" value="1"/>
</dbReference>
<dbReference type="InterPro" id="IPR001503">
    <property type="entry name" value="Glyco_trans_10"/>
</dbReference>
<evidence type="ECO:0000256" key="4">
    <source>
        <dbReference type="ARBA" id="ARBA00022676"/>
    </source>
</evidence>
<name>A0A8J4YMM4_CHIOP</name>
<dbReference type="Pfam" id="PF00852">
    <property type="entry name" value="Glyco_transf_10"/>
    <property type="match status" value="1"/>
</dbReference>
<keyword evidence="6 7" id="KW-0333">Golgi apparatus</keyword>
<reference evidence="9" key="1">
    <citation type="submission" date="2020-07" db="EMBL/GenBank/DDBJ databases">
        <title>The High-quality genome of the commercially important snow crab, Chionoecetes opilio.</title>
        <authorList>
            <person name="Jeong J.-H."/>
            <person name="Ryu S."/>
        </authorList>
    </citation>
    <scope>NUCLEOTIDE SEQUENCE</scope>
    <source>
        <strain evidence="9">MADBK_172401_WGS</strain>
        <tissue evidence="9">Digestive gland</tissue>
    </source>
</reference>
<dbReference type="OrthoDB" id="427096at2759"/>
<dbReference type="GO" id="GO:0000139">
    <property type="term" value="C:Golgi membrane"/>
    <property type="evidence" value="ECO:0007669"/>
    <property type="project" value="UniProtKB-SubCell"/>
</dbReference>
<evidence type="ECO:0000256" key="6">
    <source>
        <dbReference type="ARBA" id="ARBA00023034"/>
    </source>
</evidence>
<organism evidence="9 10">
    <name type="scientific">Chionoecetes opilio</name>
    <name type="common">Atlantic snow crab</name>
    <name type="synonym">Cancer opilio</name>
    <dbReference type="NCBI Taxonomy" id="41210"/>
    <lineage>
        <taxon>Eukaryota</taxon>
        <taxon>Metazoa</taxon>
        <taxon>Ecdysozoa</taxon>
        <taxon>Arthropoda</taxon>
        <taxon>Crustacea</taxon>
        <taxon>Multicrustacea</taxon>
        <taxon>Malacostraca</taxon>
        <taxon>Eumalacostraca</taxon>
        <taxon>Eucarida</taxon>
        <taxon>Decapoda</taxon>
        <taxon>Pleocyemata</taxon>
        <taxon>Brachyura</taxon>
        <taxon>Eubrachyura</taxon>
        <taxon>Majoidea</taxon>
        <taxon>Majidae</taxon>
        <taxon>Chionoecetes</taxon>
    </lineage>
</organism>
<gene>
    <name evidence="9" type="primary">FucTC_1</name>
    <name evidence="9" type="ORF">GWK47_038658</name>
</gene>
<evidence type="ECO:0000256" key="5">
    <source>
        <dbReference type="ARBA" id="ARBA00022679"/>
    </source>
</evidence>
<evidence type="ECO:0000259" key="8">
    <source>
        <dbReference type="Pfam" id="PF00852"/>
    </source>
</evidence>
<dbReference type="GO" id="GO:0032580">
    <property type="term" value="C:Golgi cisterna membrane"/>
    <property type="evidence" value="ECO:0007669"/>
    <property type="project" value="UniProtKB-SubCell"/>
</dbReference>
<sequence length="200" mass="23217">MDHSGHIRPMWTPKCDRSIHGECMEMVGKTYKFYLAFENSLCRDYVTEKFFGSLWANVVPVVYGKGNYSAIAPPHSYIDALAFPNATSLANYLIYLDGNDTAYNEYFRWKPYYHQTHDWARKSIAFCDLCERLHHDHTTKSYDLKKWFADDSHCLSMRDSSIREFIDVRLTDNSVIRLLLGAVIVVIVMFVLSITFTIVS</sequence>
<protein>
    <recommendedName>
        <fullName evidence="7">Fucosyltransferase</fullName>
        <ecNumber evidence="7">2.4.1.-</ecNumber>
    </recommendedName>
</protein>
<comment type="similarity">
    <text evidence="3 7">Belongs to the glycosyltransferase 10 family.</text>
</comment>
<proteinExistence type="inferred from homology"/>
<dbReference type="InterPro" id="IPR038577">
    <property type="entry name" value="GT10-like_C_sf"/>
</dbReference>
<feature type="transmembrane region" description="Helical" evidence="7">
    <location>
        <begin position="178"/>
        <end position="199"/>
    </location>
</feature>
<dbReference type="SUPFAM" id="SSF53756">
    <property type="entry name" value="UDP-Glycosyltransferase/glycogen phosphorylase"/>
    <property type="match status" value="1"/>
</dbReference>
<evidence type="ECO:0000256" key="3">
    <source>
        <dbReference type="ARBA" id="ARBA00008919"/>
    </source>
</evidence>
<dbReference type="PANTHER" id="PTHR48438">
    <property type="entry name" value="ALPHA-(1,3)-FUCOSYLTRANSFERASE C-RELATED"/>
    <property type="match status" value="1"/>
</dbReference>
<dbReference type="Proteomes" id="UP000770661">
    <property type="component" value="Unassembled WGS sequence"/>
</dbReference>
<dbReference type="Gene3D" id="3.40.50.11660">
    <property type="entry name" value="Glycosyl transferase family 10, C-terminal domain"/>
    <property type="match status" value="1"/>
</dbReference>
<dbReference type="InterPro" id="IPR055270">
    <property type="entry name" value="Glyco_tran_10_C"/>
</dbReference>